<keyword evidence="4" id="KW-1185">Reference proteome</keyword>
<organism evidence="3 4">
    <name type="scientific">Acidiplasma cupricumulans</name>
    <dbReference type="NCBI Taxonomy" id="312540"/>
    <lineage>
        <taxon>Archaea</taxon>
        <taxon>Methanobacteriati</taxon>
        <taxon>Thermoplasmatota</taxon>
        <taxon>Thermoplasmata</taxon>
        <taxon>Thermoplasmatales</taxon>
        <taxon>Ferroplasmaceae</taxon>
        <taxon>Acidiplasma</taxon>
    </lineage>
</organism>
<dbReference type="RefSeq" id="WP_055040982.1">
    <property type="nucleotide sequence ID" value="NZ_LKBH01000179.1"/>
</dbReference>
<accession>A0A0Q0WI29</accession>
<dbReference type="GO" id="GO:0016151">
    <property type="term" value="F:nickel cation binding"/>
    <property type="evidence" value="ECO:0007669"/>
    <property type="project" value="InterPro"/>
</dbReference>
<dbReference type="InterPro" id="IPR002026">
    <property type="entry name" value="Urease_gamma/gamma-beta_su"/>
</dbReference>
<dbReference type="GO" id="GO:0043419">
    <property type="term" value="P:urea catabolic process"/>
    <property type="evidence" value="ECO:0007669"/>
    <property type="project" value="InterPro"/>
</dbReference>
<dbReference type="InterPro" id="IPR012010">
    <property type="entry name" value="Urease_gamma"/>
</dbReference>
<dbReference type="InterPro" id="IPR036463">
    <property type="entry name" value="Urease_gamma_sf"/>
</dbReference>
<evidence type="ECO:0000313" key="3">
    <source>
        <dbReference type="EMBL" id="KQB35211.1"/>
    </source>
</evidence>
<dbReference type="InParanoid" id="A0A0Q0WI29"/>
<dbReference type="EMBL" id="LKBH01000179">
    <property type="protein sequence ID" value="KQB35211.1"/>
    <property type="molecule type" value="Genomic_DNA"/>
</dbReference>
<dbReference type="Proteomes" id="UP000050301">
    <property type="component" value="Unassembled WGS sequence"/>
</dbReference>
<dbReference type="InterPro" id="IPR050069">
    <property type="entry name" value="Urease_subunit"/>
</dbReference>
<evidence type="ECO:0000313" key="4">
    <source>
        <dbReference type="Proteomes" id="UP000050301"/>
    </source>
</evidence>
<dbReference type="HAMAP" id="MF_00739">
    <property type="entry name" value="Urease_gamma"/>
    <property type="match status" value="1"/>
</dbReference>
<dbReference type="PANTHER" id="PTHR33569">
    <property type="entry name" value="UREASE"/>
    <property type="match status" value="1"/>
</dbReference>
<evidence type="ECO:0000256" key="1">
    <source>
        <dbReference type="ARBA" id="ARBA00022490"/>
    </source>
</evidence>
<dbReference type="CDD" id="cd00390">
    <property type="entry name" value="Urease_gamma"/>
    <property type="match status" value="1"/>
</dbReference>
<sequence>MKLVPHEIDKMMIYTAARMAERRKAEGLKLNYPEAVALIADYVQEGARKGETVAKLMEDAKHVVSLEDVMPGVADMISLVQVEATFPDGTKLVSVHNPIQPKGGVKNE</sequence>
<dbReference type="PANTHER" id="PTHR33569:SF1">
    <property type="entry name" value="UREASE"/>
    <property type="match status" value="1"/>
</dbReference>
<dbReference type="Pfam" id="PF00547">
    <property type="entry name" value="Urease_gamma"/>
    <property type="match status" value="1"/>
</dbReference>
<name>A0A0Q0WI29_9ARCH</name>
<dbReference type="EC" id="3.5.1.5" evidence="3"/>
<reference evidence="3 4" key="1">
    <citation type="submission" date="2015-09" db="EMBL/GenBank/DDBJ databases">
        <title>Heavy metals and arsenic resistance mechanisms in polyextremophilic archaea of the family Ferroplasmaceae.</title>
        <authorList>
            <person name="Bulaev A.G."/>
            <person name="Kanygina A.V."/>
        </authorList>
    </citation>
    <scope>NUCLEOTIDE SEQUENCE [LARGE SCALE GENOMIC DNA]</scope>
    <source>
        <strain evidence="3 4">BH2</strain>
    </source>
</reference>
<dbReference type="NCBIfam" id="TIGR00193">
    <property type="entry name" value="urease_gam"/>
    <property type="match status" value="1"/>
</dbReference>
<dbReference type="PIRSF" id="PIRSF001223">
    <property type="entry name" value="Urease_gamma"/>
    <property type="match status" value="1"/>
</dbReference>
<dbReference type="NCBIfam" id="NF009712">
    <property type="entry name" value="PRK13241.1"/>
    <property type="match status" value="1"/>
</dbReference>
<dbReference type="AlphaFoldDB" id="A0A0Q0WI29"/>
<evidence type="ECO:0000256" key="2">
    <source>
        <dbReference type="ARBA" id="ARBA00022801"/>
    </source>
</evidence>
<dbReference type="SUPFAM" id="SSF54111">
    <property type="entry name" value="Urease, gamma-subunit"/>
    <property type="match status" value="1"/>
</dbReference>
<gene>
    <name evidence="3" type="primary">ureA</name>
    <name evidence="3" type="ORF">AOG55_00625</name>
</gene>
<dbReference type="GO" id="GO:0009039">
    <property type="term" value="F:urease activity"/>
    <property type="evidence" value="ECO:0007669"/>
    <property type="project" value="UniProtKB-EC"/>
</dbReference>
<keyword evidence="2 3" id="KW-0378">Hydrolase</keyword>
<keyword evidence="1" id="KW-0963">Cytoplasm</keyword>
<dbReference type="Gene3D" id="3.30.280.10">
    <property type="entry name" value="Urease, gamma-like subunit"/>
    <property type="match status" value="1"/>
</dbReference>
<comment type="caution">
    <text evidence="3">The sequence shown here is derived from an EMBL/GenBank/DDBJ whole genome shotgun (WGS) entry which is preliminary data.</text>
</comment>
<proteinExistence type="inferred from homology"/>
<protein>
    <submittedName>
        <fullName evidence="3">Urease subunit gamma</fullName>
        <ecNumber evidence="3">3.5.1.5</ecNumber>
    </submittedName>
</protein>